<proteinExistence type="predicted"/>
<gene>
    <name evidence="2" type="ORF">XYCOK13_33850</name>
</gene>
<feature type="transmembrane region" description="Helical" evidence="1">
    <location>
        <begin position="69"/>
        <end position="91"/>
    </location>
</feature>
<dbReference type="EMBL" id="BOVK01000051">
    <property type="protein sequence ID" value="GIQ70561.1"/>
    <property type="molecule type" value="Genomic_DNA"/>
</dbReference>
<evidence type="ECO:0000313" key="2">
    <source>
        <dbReference type="EMBL" id="GIQ70561.1"/>
    </source>
</evidence>
<accession>A0A8J4H6J1</accession>
<keyword evidence="1" id="KW-0472">Membrane</keyword>
<reference evidence="2" key="1">
    <citation type="submission" date="2021-04" db="EMBL/GenBank/DDBJ databases">
        <title>Draft genome sequence of Xylanibacillus composti strain K13.</title>
        <authorList>
            <person name="Uke A."/>
            <person name="Chhe C."/>
            <person name="Baramee S."/>
            <person name="Kosugi A."/>
        </authorList>
    </citation>
    <scope>NUCLEOTIDE SEQUENCE</scope>
    <source>
        <strain evidence="2">K13</strain>
    </source>
</reference>
<organism evidence="2 3">
    <name type="scientific">Xylanibacillus composti</name>
    <dbReference type="NCBI Taxonomy" id="1572762"/>
    <lineage>
        <taxon>Bacteria</taxon>
        <taxon>Bacillati</taxon>
        <taxon>Bacillota</taxon>
        <taxon>Bacilli</taxon>
        <taxon>Bacillales</taxon>
        <taxon>Paenibacillaceae</taxon>
        <taxon>Xylanibacillus</taxon>
    </lineage>
</organism>
<keyword evidence="3" id="KW-1185">Reference proteome</keyword>
<sequence length="145" mass="15623">MANRQRNSQLSFVNLLLLALLGVPRVIAHDLHWVEPGSLANMLLVFVPPVIWVAVALRARTPRPFQSLLAVGIIYGVLLGITHQLLWHNAFPTPPELGGNLSDLSPTANAVITRLFAFFSSLFTGAAAGVITGLVAQVLKGVLQR</sequence>
<feature type="transmembrane region" description="Helical" evidence="1">
    <location>
        <begin position="111"/>
        <end position="139"/>
    </location>
</feature>
<evidence type="ECO:0000256" key="1">
    <source>
        <dbReference type="SAM" id="Phobius"/>
    </source>
</evidence>
<dbReference type="Proteomes" id="UP000677918">
    <property type="component" value="Unassembled WGS sequence"/>
</dbReference>
<comment type="caution">
    <text evidence="2">The sequence shown here is derived from an EMBL/GenBank/DDBJ whole genome shotgun (WGS) entry which is preliminary data.</text>
</comment>
<protein>
    <submittedName>
        <fullName evidence="2">Uncharacterized protein</fullName>
    </submittedName>
</protein>
<dbReference type="AlphaFoldDB" id="A0A8J4H6J1"/>
<name>A0A8J4H6J1_9BACL</name>
<dbReference type="RefSeq" id="WP_213413380.1">
    <property type="nucleotide sequence ID" value="NZ_BOVK01000051.1"/>
</dbReference>
<evidence type="ECO:0000313" key="3">
    <source>
        <dbReference type="Proteomes" id="UP000677918"/>
    </source>
</evidence>
<keyword evidence="1" id="KW-0812">Transmembrane</keyword>
<feature type="transmembrane region" description="Helical" evidence="1">
    <location>
        <begin position="38"/>
        <end position="57"/>
    </location>
</feature>
<keyword evidence="1" id="KW-1133">Transmembrane helix</keyword>